<keyword evidence="5" id="KW-1185">Reference proteome</keyword>
<dbReference type="Pfam" id="PF06441">
    <property type="entry name" value="EHN"/>
    <property type="match status" value="1"/>
</dbReference>
<organism evidence="4 5">
    <name type="scientific">Cladobotryum mycophilum</name>
    <dbReference type="NCBI Taxonomy" id="491253"/>
    <lineage>
        <taxon>Eukaryota</taxon>
        <taxon>Fungi</taxon>
        <taxon>Dikarya</taxon>
        <taxon>Ascomycota</taxon>
        <taxon>Pezizomycotina</taxon>
        <taxon>Sordariomycetes</taxon>
        <taxon>Hypocreomycetidae</taxon>
        <taxon>Hypocreales</taxon>
        <taxon>Hypocreaceae</taxon>
        <taxon>Cladobotryum</taxon>
    </lineage>
</organism>
<reference evidence="4 5" key="1">
    <citation type="submission" date="2024-01" db="EMBL/GenBank/DDBJ databases">
        <title>Complete genome of Cladobotryum mycophilum ATHUM6906.</title>
        <authorList>
            <person name="Christinaki A.C."/>
            <person name="Myridakis A.I."/>
            <person name="Kouvelis V.N."/>
        </authorList>
    </citation>
    <scope>NUCLEOTIDE SEQUENCE [LARGE SCALE GENOMIC DNA]</scope>
    <source>
        <strain evidence="4 5">ATHUM6906</strain>
    </source>
</reference>
<sequence length="482" mass="53465">MASEFEPYPAFGMSQPAEAAAAAPDEEIKEYKIHVSSKYLDLTRQKLELTRLPRDIPETGPATWWNPKSTVEPLIDFWLEQFSWRDQENEFNTSIPQFRAGIQTSFLDAPLRVHFLHSRSRHHNAVPLLLIPPFPFTNLSMRHLIEIFTNPDDADNEQSFHLVIPSLPGLGFSDALPNSPKMIPIACDVLDSLMKRLGYNHYVTTNSGSAIAAPVSVDWKIANHLATHYPGSCLGTHFISPPLKAPKVLQSPIAWMRWKLAAVLHASILGYARDDFSALRRNSQTQKNGKTADSQPFRLDGLHEPNTLAYGLCDSPTGLLVYFLGLIRTLSPDREFSPSEIITLAELTWLPGPEGTIRLWASCVSAPEETKKDKPKSKPKVAITVFLGDEETNGSDQNGVHEPSHKAYACPAWGSQQYNVVWSDRVAGKPGLLAWDKPQVIANGARRLAKAILAVDKRLNGVERMNSARLEQVVVEGDGVAS</sequence>
<proteinExistence type="inferred from homology"/>
<dbReference type="InterPro" id="IPR010497">
    <property type="entry name" value="Epoxide_hydro_N"/>
</dbReference>
<comment type="caution">
    <text evidence="4">The sequence shown here is derived from an EMBL/GenBank/DDBJ whole genome shotgun (WGS) entry which is preliminary data.</text>
</comment>
<dbReference type="Gene3D" id="3.40.50.1820">
    <property type="entry name" value="alpha/beta hydrolase"/>
    <property type="match status" value="1"/>
</dbReference>
<name>A0ABR0SNH6_9HYPO</name>
<comment type="similarity">
    <text evidence="1">Belongs to the peptidase S33 family.</text>
</comment>
<gene>
    <name evidence="4" type="ORF">PT974_06898</name>
</gene>
<dbReference type="EMBL" id="JAVFKD010000012">
    <property type="protein sequence ID" value="KAK5993467.1"/>
    <property type="molecule type" value="Genomic_DNA"/>
</dbReference>
<evidence type="ECO:0000313" key="5">
    <source>
        <dbReference type="Proteomes" id="UP001338125"/>
    </source>
</evidence>
<feature type="domain" description="Epoxide hydrolase N-terminal" evidence="3">
    <location>
        <begin position="28"/>
        <end position="139"/>
    </location>
</feature>
<keyword evidence="2" id="KW-0378">Hydrolase</keyword>
<dbReference type="SUPFAM" id="SSF53474">
    <property type="entry name" value="alpha/beta-Hydrolases"/>
    <property type="match status" value="1"/>
</dbReference>
<accession>A0ABR0SNH6</accession>
<dbReference type="Proteomes" id="UP001338125">
    <property type="component" value="Unassembled WGS sequence"/>
</dbReference>
<evidence type="ECO:0000313" key="4">
    <source>
        <dbReference type="EMBL" id="KAK5993467.1"/>
    </source>
</evidence>
<dbReference type="PANTHER" id="PTHR21661:SF71">
    <property type="entry name" value="EPOXIDE HYDROLASE N-TERMINAL DOMAIN-CONTAINING PROTEIN"/>
    <property type="match status" value="1"/>
</dbReference>
<evidence type="ECO:0000256" key="2">
    <source>
        <dbReference type="ARBA" id="ARBA00022801"/>
    </source>
</evidence>
<dbReference type="PANTHER" id="PTHR21661">
    <property type="entry name" value="EPOXIDE HYDROLASE 1-RELATED"/>
    <property type="match status" value="1"/>
</dbReference>
<protein>
    <submittedName>
        <fullName evidence="4">Epoxide hydrolase-like protein</fullName>
    </submittedName>
</protein>
<evidence type="ECO:0000256" key="1">
    <source>
        <dbReference type="ARBA" id="ARBA00010088"/>
    </source>
</evidence>
<evidence type="ECO:0000259" key="3">
    <source>
        <dbReference type="Pfam" id="PF06441"/>
    </source>
</evidence>
<dbReference type="InterPro" id="IPR029058">
    <property type="entry name" value="AB_hydrolase_fold"/>
</dbReference>